<evidence type="ECO:0000313" key="2">
    <source>
        <dbReference type="Proteomes" id="UP001163321"/>
    </source>
</evidence>
<gene>
    <name evidence="1" type="ORF">PsorP6_001050</name>
</gene>
<reference evidence="1 2" key="1">
    <citation type="journal article" date="2022" name="bioRxiv">
        <title>The genome of the oomycete Peronosclerospora sorghi, a cosmopolitan pathogen of maize and sorghum, is inflated with dispersed pseudogenes.</title>
        <authorList>
            <person name="Fletcher K."/>
            <person name="Martin F."/>
            <person name="Isakeit T."/>
            <person name="Cavanaugh K."/>
            <person name="Magill C."/>
            <person name="Michelmore R."/>
        </authorList>
    </citation>
    <scope>NUCLEOTIDE SEQUENCE [LARGE SCALE GENOMIC DNA]</scope>
    <source>
        <strain evidence="1">P6</strain>
    </source>
</reference>
<evidence type="ECO:0000313" key="1">
    <source>
        <dbReference type="EMBL" id="KAI9920655.1"/>
    </source>
</evidence>
<accession>A0ACC0WPP9</accession>
<sequence>MSWSRVSPIPPPLVQLGREILRIPIHPIHLHHGHLSPHVVGPNRHFGQDFLHQPIEILQQLEFSSSLLDVSSPQCID</sequence>
<organism evidence="1 2">
    <name type="scientific">Peronosclerospora sorghi</name>
    <dbReference type="NCBI Taxonomy" id="230839"/>
    <lineage>
        <taxon>Eukaryota</taxon>
        <taxon>Sar</taxon>
        <taxon>Stramenopiles</taxon>
        <taxon>Oomycota</taxon>
        <taxon>Peronosporomycetes</taxon>
        <taxon>Peronosporales</taxon>
        <taxon>Peronosporaceae</taxon>
        <taxon>Peronosclerospora</taxon>
    </lineage>
</organism>
<proteinExistence type="predicted"/>
<protein>
    <submittedName>
        <fullName evidence="1">Uncharacterized protein</fullName>
    </submittedName>
</protein>
<dbReference type="EMBL" id="CM047580">
    <property type="protein sequence ID" value="KAI9920655.1"/>
    <property type="molecule type" value="Genomic_DNA"/>
</dbReference>
<keyword evidence="2" id="KW-1185">Reference proteome</keyword>
<dbReference type="Proteomes" id="UP001163321">
    <property type="component" value="Chromosome 1"/>
</dbReference>
<comment type="caution">
    <text evidence="1">The sequence shown here is derived from an EMBL/GenBank/DDBJ whole genome shotgun (WGS) entry which is preliminary data.</text>
</comment>
<name>A0ACC0WPP9_9STRA</name>